<accession>A0ABV7FR80</accession>
<proteinExistence type="predicted"/>
<protein>
    <recommendedName>
        <fullName evidence="4">Solute-binding protein family 3/N-terminal domain-containing protein</fullName>
    </recommendedName>
</protein>
<evidence type="ECO:0008006" key="4">
    <source>
        <dbReference type="Google" id="ProtNLM"/>
    </source>
</evidence>
<reference evidence="3" key="1">
    <citation type="journal article" date="2019" name="Int. J. Syst. Evol. Microbiol.">
        <title>The Global Catalogue of Microorganisms (GCM) 10K type strain sequencing project: providing services to taxonomists for standard genome sequencing and annotation.</title>
        <authorList>
            <consortium name="The Broad Institute Genomics Platform"/>
            <consortium name="The Broad Institute Genome Sequencing Center for Infectious Disease"/>
            <person name="Wu L."/>
            <person name="Ma J."/>
        </authorList>
    </citation>
    <scope>NUCLEOTIDE SEQUENCE [LARGE SCALE GENOMIC DNA]</scope>
    <source>
        <strain evidence="3">KCTC 52473</strain>
    </source>
</reference>
<organism evidence="2 3">
    <name type="scientific">Agaribacter flavus</name>
    <dbReference type="NCBI Taxonomy" id="1902781"/>
    <lineage>
        <taxon>Bacteria</taxon>
        <taxon>Pseudomonadati</taxon>
        <taxon>Pseudomonadota</taxon>
        <taxon>Gammaproteobacteria</taxon>
        <taxon>Alteromonadales</taxon>
        <taxon>Alteromonadaceae</taxon>
        <taxon>Agaribacter</taxon>
    </lineage>
</organism>
<feature type="chain" id="PRO_5045887776" description="Solute-binding protein family 3/N-terminal domain-containing protein" evidence="1">
    <location>
        <begin position="21"/>
        <end position="258"/>
    </location>
</feature>
<keyword evidence="3" id="KW-1185">Reference proteome</keyword>
<evidence type="ECO:0000313" key="3">
    <source>
        <dbReference type="Proteomes" id="UP001595478"/>
    </source>
</evidence>
<evidence type="ECO:0000313" key="2">
    <source>
        <dbReference type="EMBL" id="MFC3122849.1"/>
    </source>
</evidence>
<dbReference type="RefSeq" id="WP_376920979.1">
    <property type="nucleotide sequence ID" value="NZ_JBHRSW010000036.1"/>
</dbReference>
<sequence length="258" mass="28802">MGKFIAVCLVVAGSVGFAWAKSALNLVGNTVPTLISENGKPARLIELASAGFIYSKVNITATKPVWAGAGLRSNKFNGYIDHYSLDQPRIDYVYSQPYANIQLYIASVDSSAKTIERLEQVVDERIGIERRFANTDKLRVERTVKWSRADDFYHNILQIAEQRVSYILADKVMLDEMNKLLAANGEEPLSISVRPIFEVGISIGLKTNVKNADKILSDFDNNIAKLIDSSEHSRIYFPKPGSPSLLDSAIYENVIRKW</sequence>
<dbReference type="Gene3D" id="3.40.190.10">
    <property type="entry name" value="Periplasmic binding protein-like II"/>
    <property type="match status" value="2"/>
</dbReference>
<comment type="caution">
    <text evidence="2">The sequence shown here is derived from an EMBL/GenBank/DDBJ whole genome shotgun (WGS) entry which is preliminary data.</text>
</comment>
<name>A0ABV7FR80_9ALTE</name>
<gene>
    <name evidence="2" type="ORF">ACFOHL_14585</name>
</gene>
<dbReference type="Proteomes" id="UP001595478">
    <property type="component" value="Unassembled WGS sequence"/>
</dbReference>
<keyword evidence="1" id="KW-0732">Signal</keyword>
<evidence type="ECO:0000256" key="1">
    <source>
        <dbReference type="SAM" id="SignalP"/>
    </source>
</evidence>
<dbReference type="EMBL" id="JBHRSW010000036">
    <property type="protein sequence ID" value="MFC3122849.1"/>
    <property type="molecule type" value="Genomic_DNA"/>
</dbReference>
<feature type="signal peptide" evidence="1">
    <location>
        <begin position="1"/>
        <end position="20"/>
    </location>
</feature>
<dbReference type="SUPFAM" id="SSF53850">
    <property type="entry name" value="Periplasmic binding protein-like II"/>
    <property type="match status" value="1"/>
</dbReference>